<reference evidence="4 5" key="1">
    <citation type="submission" date="2021-06" db="EMBL/GenBank/DDBJ databases">
        <title>Bacterium isolated from marine sediment.</title>
        <authorList>
            <person name="Zhu K.-L."/>
            <person name="Du Z.-J."/>
            <person name="Liang Q.-Y."/>
        </authorList>
    </citation>
    <scope>NUCLEOTIDE SEQUENCE [LARGE SCALE GENOMIC DNA]</scope>
    <source>
        <strain evidence="4 5">A346</strain>
    </source>
</reference>
<comment type="caution">
    <text evidence="4">The sequence shown here is derived from an EMBL/GenBank/DDBJ whole genome shotgun (WGS) entry which is preliminary data.</text>
</comment>
<evidence type="ECO:0000313" key="4">
    <source>
        <dbReference type="EMBL" id="MBV0934934.1"/>
    </source>
</evidence>
<dbReference type="PANTHER" id="PTHR38340">
    <property type="entry name" value="S-LAYER PROTEIN"/>
    <property type="match status" value="1"/>
</dbReference>
<dbReference type="Gene3D" id="2.150.10.10">
    <property type="entry name" value="Serralysin-like metalloprotease, C-terminal"/>
    <property type="match status" value="2"/>
</dbReference>
<accession>A0ABS6MF68</accession>
<gene>
    <name evidence="4" type="ORF">KTN04_16510</name>
</gene>
<organism evidence="4 5">
    <name type="scientific">Marinobacterium weihaiense</name>
    <dbReference type="NCBI Taxonomy" id="2851016"/>
    <lineage>
        <taxon>Bacteria</taxon>
        <taxon>Pseudomonadati</taxon>
        <taxon>Pseudomonadota</taxon>
        <taxon>Gammaproteobacteria</taxon>
        <taxon>Oceanospirillales</taxon>
        <taxon>Oceanospirillaceae</taxon>
        <taxon>Marinobacterium</taxon>
    </lineage>
</organism>
<dbReference type="InterPro" id="IPR001343">
    <property type="entry name" value="Hemolysn_Ca-bd"/>
</dbReference>
<dbReference type="RefSeq" id="WP_305799504.1">
    <property type="nucleotide sequence ID" value="NZ_JAHQZT010000055.1"/>
</dbReference>
<evidence type="ECO:0000256" key="2">
    <source>
        <dbReference type="ARBA" id="ARBA00022525"/>
    </source>
</evidence>
<keyword evidence="3" id="KW-0106">Calcium</keyword>
<protein>
    <recommendedName>
        <fullName evidence="6">Hemolysin-type calcium-binding repeat-containing protein</fullName>
    </recommendedName>
</protein>
<name>A0ABS6MF68_9GAMM</name>
<dbReference type="EMBL" id="JAHQZT010000055">
    <property type="protein sequence ID" value="MBV0934934.1"/>
    <property type="molecule type" value="Genomic_DNA"/>
</dbReference>
<dbReference type="InterPro" id="IPR050557">
    <property type="entry name" value="RTX_toxin/Mannuronan_C5-epim"/>
</dbReference>
<dbReference type="Proteomes" id="UP000755551">
    <property type="component" value="Unassembled WGS sequence"/>
</dbReference>
<evidence type="ECO:0000313" key="5">
    <source>
        <dbReference type="Proteomes" id="UP000755551"/>
    </source>
</evidence>
<evidence type="ECO:0008006" key="6">
    <source>
        <dbReference type="Google" id="ProtNLM"/>
    </source>
</evidence>
<dbReference type="PROSITE" id="PS00330">
    <property type="entry name" value="HEMOLYSIN_CALCIUM"/>
    <property type="match status" value="2"/>
</dbReference>
<dbReference type="PRINTS" id="PR00313">
    <property type="entry name" value="CABNDNGRPT"/>
</dbReference>
<dbReference type="Pfam" id="PF00353">
    <property type="entry name" value="HemolysinCabind"/>
    <property type="match status" value="2"/>
</dbReference>
<proteinExistence type="predicted"/>
<comment type="subcellular location">
    <subcellularLocation>
        <location evidence="1">Secreted</location>
    </subcellularLocation>
</comment>
<dbReference type="InterPro" id="IPR018511">
    <property type="entry name" value="Hemolysin-typ_Ca-bd_CS"/>
</dbReference>
<dbReference type="InterPro" id="IPR011049">
    <property type="entry name" value="Serralysin-like_metalloprot_C"/>
</dbReference>
<keyword evidence="5" id="KW-1185">Reference proteome</keyword>
<evidence type="ECO:0000256" key="1">
    <source>
        <dbReference type="ARBA" id="ARBA00004613"/>
    </source>
</evidence>
<feature type="non-terminal residue" evidence="4">
    <location>
        <position position="193"/>
    </location>
</feature>
<dbReference type="PANTHER" id="PTHR38340:SF1">
    <property type="entry name" value="S-LAYER PROTEIN"/>
    <property type="match status" value="1"/>
</dbReference>
<evidence type="ECO:0000256" key="3">
    <source>
        <dbReference type="ARBA" id="ARBA00022837"/>
    </source>
</evidence>
<sequence>MSFTSGSDTFYSTDPIFTEAYASGGDDYLYGNGGVDYFFGESGNDWLYGNGGNDVLSGGLGNDHLYGGTGDDLVVGYDGNDYLDGGSGDNLLRGGLGDDYYVSGLLLHGNDTVSEKKYMAGGITTGGGYDVIKFTDVAFNTGDSVVYRNGQDLWFLTEEDLNCRIPDDHISQRRYPWFVARDIMYHAIEQFIQ</sequence>
<keyword evidence="2" id="KW-0964">Secreted</keyword>
<dbReference type="SUPFAM" id="SSF51120">
    <property type="entry name" value="beta-Roll"/>
    <property type="match status" value="1"/>
</dbReference>